<gene>
    <name evidence="1" type="ORF">NCTC11636_01351</name>
</gene>
<sequence>MPVTDPTLDPSVRILRLREAVRYHDLRAWFYGRRYAQTGRPSYAALREEAELAGDIGRAEIADIIREHGPWASMGCPLV</sequence>
<dbReference type="Proteomes" id="UP000266895">
    <property type="component" value="Chromosome"/>
</dbReference>
<dbReference type="RefSeq" id="WP_126382447.1">
    <property type="nucleotide sequence ID" value="NZ_LR134350.1"/>
</dbReference>
<name>A0A3S4R3D1_9ACTO</name>
<organism evidence="1 2">
    <name type="scientific">Actinomyces howellii</name>
    <dbReference type="NCBI Taxonomy" id="52771"/>
    <lineage>
        <taxon>Bacteria</taxon>
        <taxon>Bacillati</taxon>
        <taxon>Actinomycetota</taxon>
        <taxon>Actinomycetes</taxon>
        <taxon>Actinomycetales</taxon>
        <taxon>Actinomycetaceae</taxon>
        <taxon>Actinomyces</taxon>
    </lineage>
</organism>
<dbReference type="KEGG" id="ahw:NCTC11636_01351"/>
<dbReference type="AlphaFoldDB" id="A0A3S4R3D1"/>
<accession>A0A3S4R3D1</accession>
<keyword evidence="2" id="KW-1185">Reference proteome</keyword>
<reference evidence="1 2" key="1">
    <citation type="submission" date="2018-12" db="EMBL/GenBank/DDBJ databases">
        <authorList>
            <consortium name="Pathogen Informatics"/>
        </authorList>
    </citation>
    <scope>NUCLEOTIDE SEQUENCE [LARGE SCALE GENOMIC DNA]</scope>
    <source>
        <strain evidence="1 2">NCTC11636</strain>
    </source>
</reference>
<evidence type="ECO:0000313" key="1">
    <source>
        <dbReference type="EMBL" id="VEG28077.1"/>
    </source>
</evidence>
<dbReference type="EMBL" id="LR134350">
    <property type="protein sequence ID" value="VEG28077.1"/>
    <property type="molecule type" value="Genomic_DNA"/>
</dbReference>
<protein>
    <submittedName>
        <fullName evidence="1">Uncharacterized protein</fullName>
    </submittedName>
</protein>
<evidence type="ECO:0000313" key="2">
    <source>
        <dbReference type="Proteomes" id="UP000266895"/>
    </source>
</evidence>
<proteinExistence type="predicted"/>